<gene>
    <name evidence="3" type="ORF">SAMN04487970_1016100</name>
</gene>
<proteinExistence type="predicted"/>
<dbReference type="EMBL" id="FMTT01000016">
    <property type="protein sequence ID" value="SCW57444.1"/>
    <property type="molecule type" value="Genomic_DNA"/>
</dbReference>
<dbReference type="CDD" id="cd00093">
    <property type="entry name" value="HTH_XRE"/>
    <property type="match status" value="1"/>
</dbReference>
<dbReference type="Gene3D" id="1.10.260.40">
    <property type="entry name" value="lambda repressor-like DNA-binding domains"/>
    <property type="match status" value="1"/>
</dbReference>
<dbReference type="InterPro" id="IPR001387">
    <property type="entry name" value="Cro/C1-type_HTH"/>
</dbReference>
<evidence type="ECO:0000259" key="2">
    <source>
        <dbReference type="PROSITE" id="PS50943"/>
    </source>
</evidence>
<dbReference type="GO" id="GO:0003677">
    <property type="term" value="F:DNA binding"/>
    <property type="evidence" value="ECO:0007669"/>
    <property type="project" value="UniProtKB-KW"/>
</dbReference>
<dbReference type="InterPro" id="IPR010982">
    <property type="entry name" value="Lambda_DNA-bd_dom_sf"/>
</dbReference>
<dbReference type="RefSeq" id="WP_090672098.1">
    <property type="nucleotide sequence ID" value="NZ_FMTT01000016.1"/>
</dbReference>
<organism evidence="3 4">
    <name type="scientific">Paenibacillus tianmuensis</name>
    <dbReference type="NCBI Taxonomy" id="624147"/>
    <lineage>
        <taxon>Bacteria</taxon>
        <taxon>Bacillati</taxon>
        <taxon>Bacillota</taxon>
        <taxon>Bacilli</taxon>
        <taxon>Bacillales</taxon>
        <taxon>Paenibacillaceae</taxon>
        <taxon>Paenibacillus</taxon>
    </lineage>
</organism>
<dbReference type="OrthoDB" id="2735991at2"/>
<protein>
    <submittedName>
        <fullName evidence="3">DNA-binding transcriptional regulator, XRE-family HTH domain</fullName>
    </submittedName>
</protein>
<dbReference type="PANTHER" id="PTHR46558">
    <property type="entry name" value="TRACRIPTIONAL REGULATORY PROTEIN-RELATED-RELATED"/>
    <property type="match status" value="1"/>
</dbReference>
<reference evidence="4" key="1">
    <citation type="submission" date="2016-10" db="EMBL/GenBank/DDBJ databases">
        <authorList>
            <person name="Varghese N."/>
            <person name="Submissions S."/>
        </authorList>
    </citation>
    <scope>NUCLEOTIDE SEQUENCE [LARGE SCALE GENOMIC DNA]</scope>
    <source>
        <strain evidence="4">CGMCC 1.8946</strain>
    </source>
</reference>
<dbReference type="PROSITE" id="PS50943">
    <property type="entry name" value="HTH_CROC1"/>
    <property type="match status" value="1"/>
</dbReference>
<dbReference type="STRING" id="624147.SAMN04487970_1016100"/>
<sequence length="121" mass="14176">MHNRIKAVREYLGLSQREFGEQLGVSRDVISNLEYNRVQPRELLLKHICKLYSVSETWLETGQGEMFVDKKNQNKKLDEAVAIFKKLHPDFQDYALEQLKKLSELQSKVFWDSDLQGFQGS</sequence>
<dbReference type="Pfam" id="PF01381">
    <property type="entry name" value="HTH_3"/>
    <property type="match status" value="1"/>
</dbReference>
<dbReference type="SMART" id="SM00530">
    <property type="entry name" value="HTH_XRE"/>
    <property type="match status" value="1"/>
</dbReference>
<keyword evidence="4" id="KW-1185">Reference proteome</keyword>
<dbReference type="PANTHER" id="PTHR46558:SF4">
    <property type="entry name" value="DNA-BIDING PHAGE PROTEIN"/>
    <property type="match status" value="1"/>
</dbReference>
<feature type="domain" description="HTH cro/C1-type" evidence="2">
    <location>
        <begin position="5"/>
        <end position="59"/>
    </location>
</feature>
<evidence type="ECO:0000256" key="1">
    <source>
        <dbReference type="ARBA" id="ARBA00023125"/>
    </source>
</evidence>
<dbReference type="AlphaFoldDB" id="A0A1G4RKP0"/>
<name>A0A1G4RKP0_9BACL</name>
<dbReference type="SUPFAM" id="SSF47413">
    <property type="entry name" value="lambda repressor-like DNA-binding domains"/>
    <property type="match status" value="1"/>
</dbReference>
<dbReference type="Proteomes" id="UP000198601">
    <property type="component" value="Unassembled WGS sequence"/>
</dbReference>
<evidence type="ECO:0000313" key="4">
    <source>
        <dbReference type="Proteomes" id="UP000198601"/>
    </source>
</evidence>
<keyword evidence="1 3" id="KW-0238">DNA-binding</keyword>
<accession>A0A1G4RKP0</accession>
<evidence type="ECO:0000313" key="3">
    <source>
        <dbReference type="EMBL" id="SCW57444.1"/>
    </source>
</evidence>